<organism evidence="2">
    <name type="scientific">Fagus sylvatica</name>
    <name type="common">Beechnut</name>
    <dbReference type="NCBI Taxonomy" id="28930"/>
    <lineage>
        <taxon>Eukaryota</taxon>
        <taxon>Viridiplantae</taxon>
        <taxon>Streptophyta</taxon>
        <taxon>Embryophyta</taxon>
        <taxon>Tracheophyta</taxon>
        <taxon>Spermatophyta</taxon>
        <taxon>Magnoliopsida</taxon>
        <taxon>eudicotyledons</taxon>
        <taxon>Gunneridae</taxon>
        <taxon>Pentapetalae</taxon>
        <taxon>rosids</taxon>
        <taxon>fabids</taxon>
        <taxon>Fagales</taxon>
        <taxon>Fagaceae</taxon>
        <taxon>Fagus</taxon>
    </lineage>
</organism>
<dbReference type="SUPFAM" id="SSF49899">
    <property type="entry name" value="Concanavalin A-like lectins/glucanases"/>
    <property type="match status" value="1"/>
</dbReference>
<dbReference type="PANTHER" id="PTHR33681:SF4">
    <property type="entry name" value="OS12G0171100 PROTEIN"/>
    <property type="match status" value="1"/>
</dbReference>
<dbReference type="AlphaFoldDB" id="A0A2N9HRB6"/>
<dbReference type="PANTHER" id="PTHR33681">
    <property type="entry name" value="BINDING PROTEIN, PUTATIVE, EXPRESSED-RELATED"/>
    <property type="match status" value="1"/>
</dbReference>
<dbReference type="InterPro" id="IPR014895">
    <property type="entry name" value="Alginate_lyase_2"/>
</dbReference>
<dbReference type="InterPro" id="IPR013320">
    <property type="entry name" value="ConA-like_dom_sf"/>
</dbReference>
<sequence length="130" mass="14623">MIMCQTCASQPFNLTDGFLSLPLNQSNFDIQSPYDVPEDQRHSFIDGVHKLWVHSTDKPHSLISKTHPRTEIRIQGYDYTSGVWQFEGHGFVPNGTSGVCIMQVFGARPGATTLMLRVDNGSLTYYRVQS</sequence>
<evidence type="ECO:0000259" key="1">
    <source>
        <dbReference type="Pfam" id="PF08787"/>
    </source>
</evidence>
<proteinExistence type="predicted"/>
<dbReference type="EMBL" id="OIVN01003902">
    <property type="protein sequence ID" value="SPD14300.1"/>
    <property type="molecule type" value="Genomic_DNA"/>
</dbReference>
<gene>
    <name evidence="2" type="ORF">FSB_LOCUS42182</name>
</gene>
<dbReference type="Pfam" id="PF08787">
    <property type="entry name" value="Alginate_lyase2"/>
    <property type="match status" value="1"/>
</dbReference>
<feature type="domain" description="Alginate lyase 2" evidence="1">
    <location>
        <begin position="25"/>
        <end position="127"/>
    </location>
</feature>
<accession>A0A2N9HRB6</accession>
<evidence type="ECO:0000313" key="2">
    <source>
        <dbReference type="EMBL" id="SPD14300.1"/>
    </source>
</evidence>
<name>A0A2N9HRB6_FAGSY</name>
<protein>
    <recommendedName>
        <fullName evidence="1">Alginate lyase 2 domain-containing protein</fullName>
    </recommendedName>
</protein>
<reference evidence="2" key="1">
    <citation type="submission" date="2018-02" db="EMBL/GenBank/DDBJ databases">
        <authorList>
            <person name="Cohen D.B."/>
            <person name="Kent A.D."/>
        </authorList>
    </citation>
    <scope>NUCLEOTIDE SEQUENCE</scope>
</reference>